<gene>
    <name evidence="2" type="ORF">PNO31109_01975</name>
</gene>
<keyword evidence="3" id="KW-1185">Reference proteome</keyword>
<sequence length="209" mass="23480">MASHKKQQPKDQGLRELLYQAYETELGGEKVYTAALKCVKNADLEKEWNEYLEQTRHHQQVLEHVLSSLGMSVDERTPGREVVAHHGASLVAAIELAAKSDNPALAEIVAAECVVLAETKDHQNWELLSTVAEHTEGDLKQVLQDAVSAVETEEDHHLYHTMGWARELWIDTLGYPAVLPPPEERKHVESAIGAARAEQSREKMISRRH</sequence>
<evidence type="ECO:0000313" key="2">
    <source>
        <dbReference type="EMBL" id="VVD98226.1"/>
    </source>
</evidence>
<reference evidence="2 3" key="1">
    <citation type="submission" date="2019-08" db="EMBL/GenBank/DDBJ databases">
        <authorList>
            <person name="Peeters C."/>
        </authorList>
    </citation>
    <scope>NUCLEOTIDE SEQUENCE [LARGE SCALE GENOMIC DNA]</scope>
    <source>
        <strain evidence="2 3">LMG 31109</strain>
    </source>
</reference>
<accession>A0A5E4UDT6</accession>
<evidence type="ECO:0000256" key="1">
    <source>
        <dbReference type="SAM" id="MobiDB-lite"/>
    </source>
</evidence>
<organism evidence="2 3">
    <name type="scientific">Pandoraea nosoerga</name>
    <dbReference type="NCBI Taxonomy" id="2508296"/>
    <lineage>
        <taxon>Bacteria</taxon>
        <taxon>Pseudomonadati</taxon>
        <taxon>Pseudomonadota</taxon>
        <taxon>Betaproteobacteria</taxon>
        <taxon>Burkholderiales</taxon>
        <taxon>Burkholderiaceae</taxon>
        <taxon>Pandoraea</taxon>
    </lineage>
</organism>
<feature type="compositionally biased region" description="Basic and acidic residues" evidence="1">
    <location>
        <begin position="198"/>
        <end position="209"/>
    </location>
</feature>
<evidence type="ECO:0000313" key="3">
    <source>
        <dbReference type="Proteomes" id="UP000367825"/>
    </source>
</evidence>
<dbReference type="InterPro" id="IPR009078">
    <property type="entry name" value="Ferritin-like_SF"/>
</dbReference>
<protein>
    <recommendedName>
        <fullName evidence="4">DUF892 domain-containing protein</fullName>
    </recommendedName>
</protein>
<dbReference type="AlphaFoldDB" id="A0A5E4UDT6"/>
<name>A0A5E4UDT6_9BURK</name>
<proteinExistence type="predicted"/>
<evidence type="ECO:0008006" key="4">
    <source>
        <dbReference type="Google" id="ProtNLM"/>
    </source>
</evidence>
<feature type="region of interest" description="Disordered" evidence="1">
    <location>
        <begin position="189"/>
        <end position="209"/>
    </location>
</feature>
<dbReference type="EMBL" id="CABPSC010000006">
    <property type="protein sequence ID" value="VVD98226.1"/>
    <property type="molecule type" value="Genomic_DNA"/>
</dbReference>
<dbReference type="SUPFAM" id="SSF47240">
    <property type="entry name" value="Ferritin-like"/>
    <property type="match status" value="1"/>
</dbReference>
<dbReference type="OrthoDB" id="5983475at2"/>
<dbReference type="Proteomes" id="UP000367825">
    <property type="component" value="Unassembled WGS sequence"/>
</dbReference>
<dbReference type="RefSeq" id="WP_150555443.1">
    <property type="nucleotide sequence ID" value="NZ_CABPSC010000006.1"/>
</dbReference>